<keyword evidence="3 9" id="KW-1003">Cell membrane</keyword>
<dbReference type="NCBIfam" id="TIGR01410">
    <property type="entry name" value="tatB"/>
    <property type="match status" value="1"/>
</dbReference>
<dbReference type="Pfam" id="PF02416">
    <property type="entry name" value="TatA_B_E"/>
    <property type="match status" value="1"/>
</dbReference>
<protein>
    <recommendedName>
        <fullName evidence="9">Sec-independent protein translocase protein TatB homolog</fullName>
    </recommendedName>
</protein>
<evidence type="ECO:0000256" key="7">
    <source>
        <dbReference type="ARBA" id="ARBA00023010"/>
    </source>
</evidence>
<evidence type="ECO:0000313" key="13">
    <source>
        <dbReference type="Proteomes" id="UP000257045"/>
    </source>
</evidence>
<evidence type="ECO:0000256" key="9">
    <source>
        <dbReference type="HAMAP-Rule" id="MF_00237"/>
    </source>
</evidence>
<comment type="subcellular location">
    <subcellularLocation>
        <location evidence="9">Cell membrane</location>
        <topology evidence="9">Single-pass membrane protein</topology>
    </subcellularLocation>
    <subcellularLocation>
        <location evidence="1">Membrane</location>
        <topology evidence="1">Single-pass membrane protein</topology>
    </subcellularLocation>
</comment>
<keyword evidence="7 9" id="KW-0811">Translocation</keyword>
<dbReference type="OrthoDB" id="5373084at2"/>
<keyword evidence="13" id="KW-1185">Reference proteome</keyword>
<dbReference type="EMBL" id="NXLV01000001">
    <property type="protein sequence ID" value="RDU72094.1"/>
    <property type="molecule type" value="Genomic_DNA"/>
</dbReference>
<comment type="caution">
    <text evidence="12">The sequence shown here is derived from an EMBL/GenBank/DDBJ whole genome shotgun (WGS) entry which is preliminary data.</text>
</comment>
<dbReference type="Proteomes" id="UP000257045">
    <property type="component" value="Unassembled WGS sequence"/>
</dbReference>
<dbReference type="Gene3D" id="1.20.5.3310">
    <property type="match status" value="1"/>
</dbReference>
<dbReference type="PANTHER" id="PTHR33162">
    <property type="entry name" value="SEC-INDEPENDENT PROTEIN TRANSLOCASE PROTEIN TATA, CHLOROPLASTIC"/>
    <property type="match status" value="1"/>
</dbReference>
<dbReference type="InterPro" id="IPR018448">
    <property type="entry name" value="TatB"/>
</dbReference>
<dbReference type="AlphaFoldDB" id="A0A3D8J5B5"/>
<keyword evidence="8 9" id="KW-0472">Membrane</keyword>
<evidence type="ECO:0000256" key="6">
    <source>
        <dbReference type="ARBA" id="ARBA00022989"/>
    </source>
</evidence>
<keyword evidence="5 9" id="KW-0653">Protein transport</keyword>
<feature type="compositionally biased region" description="Polar residues" evidence="10">
    <location>
        <begin position="105"/>
        <end position="126"/>
    </location>
</feature>
<organism evidence="12 13">
    <name type="scientific">Helicobacter brantae</name>
    <dbReference type="NCBI Taxonomy" id="375927"/>
    <lineage>
        <taxon>Bacteria</taxon>
        <taxon>Pseudomonadati</taxon>
        <taxon>Campylobacterota</taxon>
        <taxon>Epsilonproteobacteria</taxon>
        <taxon>Campylobacterales</taxon>
        <taxon>Helicobacteraceae</taxon>
        <taxon>Helicobacter</taxon>
    </lineage>
</organism>
<feature type="region of interest" description="Disordered" evidence="10">
    <location>
        <begin position="77"/>
        <end position="137"/>
    </location>
</feature>
<accession>A0A3D8J5B5</accession>
<keyword evidence="4 9" id="KW-0812">Transmembrane</keyword>
<evidence type="ECO:0000256" key="1">
    <source>
        <dbReference type="ARBA" id="ARBA00004167"/>
    </source>
</evidence>
<comment type="similarity">
    <text evidence="9">Belongs to the TatB family.</text>
</comment>
<dbReference type="RefSeq" id="WP_115568724.1">
    <property type="nucleotide sequence ID" value="NZ_NXLV01000001.1"/>
</dbReference>
<keyword evidence="6 9" id="KW-1133">Transmembrane helix</keyword>
<dbReference type="HAMAP" id="MF_00237">
    <property type="entry name" value="TatB"/>
    <property type="match status" value="1"/>
</dbReference>
<dbReference type="PANTHER" id="PTHR33162:SF1">
    <property type="entry name" value="SEC-INDEPENDENT PROTEIN TRANSLOCASE PROTEIN TATA, CHLOROPLASTIC"/>
    <property type="match status" value="1"/>
</dbReference>
<evidence type="ECO:0000256" key="8">
    <source>
        <dbReference type="ARBA" id="ARBA00023136"/>
    </source>
</evidence>
<evidence type="ECO:0000256" key="3">
    <source>
        <dbReference type="ARBA" id="ARBA00022475"/>
    </source>
</evidence>
<evidence type="ECO:0000256" key="11">
    <source>
        <dbReference type="SAM" id="Phobius"/>
    </source>
</evidence>
<evidence type="ECO:0000256" key="2">
    <source>
        <dbReference type="ARBA" id="ARBA00022448"/>
    </source>
</evidence>
<reference evidence="12 13" key="1">
    <citation type="submission" date="2018-04" db="EMBL/GenBank/DDBJ databases">
        <title>Novel Campyloabacter and Helicobacter Species and Strains.</title>
        <authorList>
            <person name="Mannion A.J."/>
            <person name="Shen Z."/>
            <person name="Fox J.G."/>
        </authorList>
    </citation>
    <scope>NUCLEOTIDE SEQUENCE [LARGE SCALE GENOMIC DNA]</scope>
    <source>
        <strain evidence="12 13">MIT 04-9366</strain>
    </source>
</reference>
<proteinExistence type="inferred from homology"/>
<dbReference type="PRINTS" id="PR01506">
    <property type="entry name" value="TATBPROTEIN"/>
</dbReference>
<name>A0A3D8J5B5_9HELI</name>
<keyword evidence="2 9" id="KW-0813">Transport</keyword>
<evidence type="ECO:0000256" key="10">
    <source>
        <dbReference type="SAM" id="MobiDB-lite"/>
    </source>
</evidence>
<dbReference type="GO" id="GO:0008320">
    <property type="term" value="F:protein transmembrane transporter activity"/>
    <property type="evidence" value="ECO:0007669"/>
    <property type="project" value="UniProtKB-UniRule"/>
</dbReference>
<dbReference type="GO" id="GO:0033281">
    <property type="term" value="C:TAT protein transport complex"/>
    <property type="evidence" value="ECO:0007669"/>
    <property type="project" value="UniProtKB-UniRule"/>
</dbReference>
<feature type="transmembrane region" description="Helical" evidence="11">
    <location>
        <begin position="6"/>
        <end position="22"/>
    </location>
</feature>
<evidence type="ECO:0000256" key="5">
    <source>
        <dbReference type="ARBA" id="ARBA00022927"/>
    </source>
</evidence>
<evidence type="ECO:0000313" key="12">
    <source>
        <dbReference type="EMBL" id="RDU72094.1"/>
    </source>
</evidence>
<dbReference type="GO" id="GO:0043953">
    <property type="term" value="P:protein transport by the Tat complex"/>
    <property type="evidence" value="ECO:0007669"/>
    <property type="project" value="UniProtKB-UniRule"/>
</dbReference>
<sequence>MFGMGFFEICMVLVIAVIFLGPDKLPKAMVDLAKFFKAIKKTMDEAKSSLDEELKLQELKQEALQYKNSLTQGLENISKDSGVNDLNHIFDPTPKPSAEEKQSLQDELNAQSLQDKAQSLSVTPKENAQEIGYKKES</sequence>
<dbReference type="InterPro" id="IPR003369">
    <property type="entry name" value="TatA/B/E"/>
</dbReference>
<evidence type="ECO:0000256" key="4">
    <source>
        <dbReference type="ARBA" id="ARBA00022692"/>
    </source>
</evidence>
<gene>
    <name evidence="12" type="ORF">CQA58_00375</name>
</gene>